<organism evidence="18 19">
    <name type="scientific">Petrolisthes cinctipes</name>
    <name type="common">Flat porcelain crab</name>
    <dbReference type="NCBI Taxonomy" id="88211"/>
    <lineage>
        <taxon>Eukaryota</taxon>
        <taxon>Metazoa</taxon>
        <taxon>Ecdysozoa</taxon>
        <taxon>Arthropoda</taxon>
        <taxon>Crustacea</taxon>
        <taxon>Multicrustacea</taxon>
        <taxon>Malacostraca</taxon>
        <taxon>Eumalacostraca</taxon>
        <taxon>Eucarida</taxon>
        <taxon>Decapoda</taxon>
        <taxon>Pleocyemata</taxon>
        <taxon>Anomura</taxon>
        <taxon>Galatheoidea</taxon>
        <taxon>Porcellanidae</taxon>
        <taxon>Petrolisthes</taxon>
    </lineage>
</organism>
<feature type="compositionally biased region" description="Low complexity" evidence="16">
    <location>
        <begin position="212"/>
        <end position="228"/>
    </location>
</feature>
<evidence type="ECO:0000256" key="13">
    <source>
        <dbReference type="RuleBase" id="RU003844"/>
    </source>
</evidence>
<dbReference type="AlphaFoldDB" id="A0AAE1F4B8"/>
<dbReference type="GO" id="GO:0005829">
    <property type="term" value="C:cytosol"/>
    <property type="evidence" value="ECO:0007669"/>
    <property type="project" value="UniProtKB-SubCell"/>
</dbReference>
<dbReference type="InterPro" id="IPR001849">
    <property type="entry name" value="PH_domain"/>
</dbReference>
<evidence type="ECO:0000313" key="18">
    <source>
        <dbReference type="EMBL" id="KAK3866953.1"/>
    </source>
</evidence>
<dbReference type="GO" id="GO:0005886">
    <property type="term" value="C:plasma membrane"/>
    <property type="evidence" value="ECO:0007669"/>
    <property type="project" value="UniProtKB-SubCell"/>
</dbReference>
<reference evidence="18" key="1">
    <citation type="submission" date="2023-10" db="EMBL/GenBank/DDBJ databases">
        <title>Genome assemblies of two species of porcelain crab, Petrolisthes cinctipes and Petrolisthes manimaculis (Anomura: Porcellanidae).</title>
        <authorList>
            <person name="Angst P."/>
        </authorList>
    </citation>
    <scope>NUCLEOTIDE SEQUENCE</scope>
    <source>
        <strain evidence="18">PB745_01</strain>
        <tissue evidence="18">Gill</tissue>
    </source>
</reference>
<evidence type="ECO:0000256" key="11">
    <source>
        <dbReference type="ARBA" id="ARBA00023121"/>
    </source>
</evidence>
<evidence type="ECO:0000256" key="14">
    <source>
        <dbReference type="RuleBase" id="RU003845"/>
    </source>
</evidence>
<keyword evidence="6" id="KW-1003">Cell membrane</keyword>
<feature type="region of interest" description="Disordered" evidence="16">
    <location>
        <begin position="1"/>
        <end position="81"/>
    </location>
</feature>
<accession>A0AAE1F4B8</accession>
<dbReference type="Gene3D" id="2.30.29.30">
    <property type="entry name" value="Pleckstrin-homology domain (PH domain)/Phosphotyrosine-binding domain (PTB)"/>
    <property type="match status" value="1"/>
</dbReference>
<feature type="compositionally biased region" description="Polar residues" evidence="16">
    <location>
        <begin position="386"/>
        <end position="400"/>
    </location>
</feature>
<comment type="caution">
    <text evidence="18">The sequence shown here is derived from an EMBL/GenBank/DDBJ whole genome shotgun (WGS) entry which is preliminary data.</text>
</comment>
<dbReference type="GO" id="GO:0005634">
    <property type="term" value="C:nucleus"/>
    <property type="evidence" value="ECO:0007669"/>
    <property type="project" value="UniProtKB-ARBA"/>
</dbReference>
<dbReference type="GO" id="GO:0005789">
    <property type="term" value="C:endoplasmic reticulum membrane"/>
    <property type="evidence" value="ECO:0007669"/>
    <property type="project" value="UniProtKB-SubCell"/>
</dbReference>
<dbReference type="Proteomes" id="UP001286313">
    <property type="component" value="Unassembled WGS sequence"/>
</dbReference>
<evidence type="ECO:0000256" key="8">
    <source>
        <dbReference type="ARBA" id="ARBA00022553"/>
    </source>
</evidence>
<dbReference type="Gene3D" id="2.40.160.120">
    <property type="match status" value="1"/>
</dbReference>
<keyword evidence="11" id="KW-0446">Lipid-binding</keyword>
<dbReference type="GO" id="GO:0006699">
    <property type="term" value="P:bile acid biosynthetic process"/>
    <property type="evidence" value="ECO:0007669"/>
    <property type="project" value="UniProtKB-ARBA"/>
</dbReference>
<dbReference type="SUPFAM" id="SSF144000">
    <property type="entry name" value="Oxysterol-binding protein-like"/>
    <property type="match status" value="1"/>
</dbReference>
<evidence type="ECO:0000256" key="15">
    <source>
        <dbReference type="SAM" id="Coils"/>
    </source>
</evidence>
<feature type="compositionally biased region" description="Low complexity" evidence="16">
    <location>
        <begin position="575"/>
        <end position="593"/>
    </location>
</feature>
<evidence type="ECO:0000256" key="2">
    <source>
        <dbReference type="ARBA" id="ARBA00004514"/>
    </source>
</evidence>
<feature type="compositionally biased region" description="Polar residues" evidence="16">
    <location>
        <begin position="55"/>
        <end position="65"/>
    </location>
</feature>
<dbReference type="InterPro" id="IPR041680">
    <property type="entry name" value="PH_8"/>
</dbReference>
<evidence type="ECO:0000256" key="1">
    <source>
        <dbReference type="ARBA" id="ARBA00004236"/>
    </source>
</evidence>
<evidence type="ECO:0000256" key="6">
    <source>
        <dbReference type="ARBA" id="ARBA00022475"/>
    </source>
</evidence>
<evidence type="ECO:0000259" key="17">
    <source>
        <dbReference type="PROSITE" id="PS50003"/>
    </source>
</evidence>
<evidence type="ECO:0000256" key="10">
    <source>
        <dbReference type="ARBA" id="ARBA00023055"/>
    </source>
</evidence>
<dbReference type="SUPFAM" id="SSF50729">
    <property type="entry name" value="PH domain-like"/>
    <property type="match status" value="1"/>
</dbReference>
<keyword evidence="9" id="KW-0256">Endoplasmic reticulum</keyword>
<evidence type="ECO:0000256" key="5">
    <source>
        <dbReference type="ARBA" id="ARBA00022448"/>
    </source>
</evidence>
<feature type="region of interest" description="Disordered" evidence="16">
    <location>
        <begin position="306"/>
        <end position="345"/>
    </location>
</feature>
<comment type="similarity">
    <text evidence="4 13">Belongs to the OSBP family.</text>
</comment>
<dbReference type="FunFam" id="2.30.29.30:FF:000011">
    <property type="entry name" value="Oxysterol-binding protein"/>
    <property type="match status" value="1"/>
</dbReference>
<dbReference type="CDD" id="cd13287">
    <property type="entry name" value="PH_ORP3_ORP6_ORP7"/>
    <property type="match status" value="1"/>
</dbReference>
<dbReference type="Pfam" id="PF15409">
    <property type="entry name" value="PH_8"/>
    <property type="match status" value="1"/>
</dbReference>
<keyword evidence="7" id="KW-0963">Cytoplasm</keyword>
<keyword evidence="8" id="KW-0597">Phosphoprotein</keyword>
<feature type="compositionally biased region" description="Basic residues" evidence="16">
    <location>
        <begin position="319"/>
        <end position="332"/>
    </location>
</feature>
<dbReference type="GO" id="GO:0015485">
    <property type="term" value="F:cholesterol binding"/>
    <property type="evidence" value="ECO:0007669"/>
    <property type="project" value="TreeGrafter"/>
</dbReference>
<dbReference type="PANTHER" id="PTHR10972:SF203">
    <property type="entry name" value="OXYSTEROL-BINDING PROTEIN HOMOLOG 3"/>
    <property type="match status" value="1"/>
</dbReference>
<evidence type="ECO:0000256" key="4">
    <source>
        <dbReference type="ARBA" id="ARBA00008842"/>
    </source>
</evidence>
<feature type="compositionally biased region" description="Basic and acidic residues" evidence="16">
    <location>
        <begin position="43"/>
        <end position="52"/>
    </location>
</feature>
<evidence type="ECO:0000256" key="3">
    <source>
        <dbReference type="ARBA" id="ARBA00004586"/>
    </source>
</evidence>
<feature type="compositionally biased region" description="Gly residues" evidence="16">
    <location>
        <begin position="229"/>
        <end position="238"/>
    </location>
</feature>
<evidence type="ECO:0000256" key="9">
    <source>
        <dbReference type="ARBA" id="ARBA00022824"/>
    </source>
</evidence>
<dbReference type="PANTHER" id="PTHR10972">
    <property type="entry name" value="OXYSTEROL-BINDING PROTEIN-RELATED"/>
    <property type="match status" value="1"/>
</dbReference>
<feature type="domain" description="PH" evidence="17">
    <location>
        <begin position="101"/>
        <end position="196"/>
    </location>
</feature>
<feature type="compositionally biased region" description="Polar residues" evidence="16">
    <location>
        <begin position="414"/>
        <end position="425"/>
    </location>
</feature>
<dbReference type="PROSITE" id="PS50003">
    <property type="entry name" value="PH_DOMAIN"/>
    <property type="match status" value="1"/>
</dbReference>
<keyword evidence="15" id="KW-0175">Coiled coil</keyword>
<comment type="subcellular location">
    <subcellularLocation>
        <location evidence="1">Cell membrane</location>
    </subcellularLocation>
    <subcellularLocation>
        <location evidence="2">Cytoplasm</location>
        <location evidence="2">Cytosol</location>
    </subcellularLocation>
    <subcellularLocation>
        <location evidence="3">Endoplasmic reticulum membrane</location>
    </subcellularLocation>
</comment>
<dbReference type="SMART" id="SM00233">
    <property type="entry name" value="PH"/>
    <property type="match status" value="1"/>
</dbReference>
<evidence type="ECO:0000256" key="16">
    <source>
        <dbReference type="SAM" id="MobiDB-lite"/>
    </source>
</evidence>
<dbReference type="PROSITE" id="PS01013">
    <property type="entry name" value="OSBP"/>
    <property type="match status" value="1"/>
</dbReference>
<feature type="compositionally biased region" description="Basic residues" evidence="16">
    <location>
        <begin position="19"/>
        <end position="28"/>
    </location>
</feature>
<sequence>MSSNRLVGMDTGAGYNHTKVAKQKKRGKPPPPPGSESGDSYVMDEHDKREDGDQSIDTNSLSADSQDAGRSPNSSQKITSKKGEWEILEGLKEGQRFDLVPRKFEGFLLKRRKWPLKGWHKRYFVLDRSQLTYAKSIGDLARGKLLGRMDIGMSVVSTKARRRRIDIDADTLIFHLKCKSREVYLQWVEQLKQHRLHKQHQILYNKDPAKLTSPTSPSDDSPTDPLVPGGRGSLGGSLPGSHPGTMVREGKATPVATLTSAAAGAGTLRSWLMDSAGLEQLTRDITTTQHHLHQLTKLLYTIDNHDECSHGEPTTPSTKSRRKFRLRKHKANKSTSGELPIPASPGRAVTVDQVDAGLPSLQVDGNLCELRPLSSSNPTLAMPSSGWPQTSRPHSYSEASSAIVGGGSGGGSGQVPNTPSPTAGSHVSHHAAPNPPTITLSMENTSREDFTILAKEVVSQIGQVLRGIQSEREKLRQALESESNLLASHSTTTIIAALRNSLNQALQQNAELRGRLARIHADSDLSEISVPPSMSELLHKSLHTSLSYESSSCFSASEYFDAADALSDDEGGGSDTSSEASSDNSSFTSEASDAGTDAHPSAAEIEEDGKCFTGRRTRLPAPKPLTEDFSVWNFLYKNIGKDLSKVCMPVTLNEPLNMLQRMCEELEYSELLDKAAGLVDPGERMVQVATFAVSAYASSIHRAAHKPFNPLLGETYECIREDKGFRFVAEQVSHHPPVSACYAKSHNFTFWQDIRIKTKFWGRSLEFQPTGKVHLMLREAPDGGGNEDHYEWNKVTTCVHNLFGGGQRWVDQYGEMLIRNTSNGLTCKLSFVRASSWSSKRHEVFGTVWDGSGQELHTLFGKWTEAVYCGHAPSAHVVWRPGSMPEDYHLYFGFTRFAMELNELDEDQAKYIPPTDTRFRPDQRCLEEGNMSGAEVLKTQVEQLQRERRKQREEAGEEYVPMWFRREANNSEESWVFTGEYWNKRKDPGFINMTFEKLW</sequence>
<keyword evidence="5 14" id="KW-0813">Transport</keyword>
<feature type="region of interest" description="Disordered" evidence="16">
    <location>
        <begin position="374"/>
        <end position="441"/>
    </location>
</feature>
<dbReference type="InterPro" id="IPR018494">
    <property type="entry name" value="Oxysterol-bd_CS"/>
</dbReference>
<feature type="coiled-coil region" evidence="15">
    <location>
        <begin position="465"/>
        <end position="522"/>
    </location>
</feature>
<name>A0AAE1F4B8_PETCI</name>
<keyword evidence="19" id="KW-1185">Reference proteome</keyword>
<dbReference type="GO" id="GO:0097038">
    <property type="term" value="C:perinuclear endoplasmic reticulum"/>
    <property type="evidence" value="ECO:0007669"/>
    <property type="project" value="TreeGrafter"/>
</dbReference>
<dbReference type="InterPro" id="IPR037239">
    <property type="entry name" value="OSBP_sf"/>
</dbReference>
<dbReference type="Gene3D" id="3.30.70.3490">
    <property type="match status" value="1"/>
</dbReference>
<feature type="region of interest" description="Disordered" evidence="16">
    <location>
        <begin position="207"/>
        <end position="246"/>
    </location>
</feature>
<evidence type="ECO:0000256" key="12">
    <source>
        <dbReference type="ARBA" id="ARBA00023136"/>
    </source>
</evidence>
<dbReference type="FunFam" id="2.40.160.120:FF:000001">
    <property type="entry name" value="Oxysterol-binding protein"/>
    <property type="match status" value="1"/>
</dbReference>
<protein>
    <recommendedName>
        <fullName evidence="14">Oxysterol-binding protein</fullName>
    </recommendedName>
</protein>
<keyword evidence="10 14" id="KW-0445">Lipid transport</keyword>
<evidence type="ECO:0000256" key="7">
    <source>
        <dbReference type="ARBA" id="ARBA00022490"/>
    </source>
</evidence>
<feature type="compositionally biased region" description="Gly residues" evidence="16">
    <location>
        <begin position="404"/>
        <end position="413"/>
    </location>
</feature>
<proteinExistence type="inferred from homology"/>
<keyword evidence="12" id="KW-0472">Membrane</keyword>
<dbReference type="EMBL" id="JAWQEG010003306">
    <property type="protein sequence ID" value="KAK3866953.1"/>
    <property type="molecule type" value="Genomic_DNA"/>
</dbReference>
<dbReference type="InterPro" id="IPR000648">
    <property type="entry name" value="Oxysterol-bd"/>
</dbReference>
<evidence type="ECO:0000313" key="19">
    <source>
        <dbReference type="Proteomes" id="UP001286313"/>
    </source>
</evidence>
<dbReference type="GO" id="GO:0120015">
    <property type="term" value="F:sterol transfer activity"/>
    <property type="evidence" value="ECO:0007669"/>
    <property type="project" value="UniProtKB-ARBA"/>
</dbReference>
<dbReference type="Pfam" id="PF01237">
    <property type="entry name" value="Oxysterol_BP"/>
    <property type="match status" value="1"/>
</dbReference>
<gene>
    <name evidence="18" type="ORF">Pcinc_027540</name>
</gene>
<dbReference type="InterPro" id="IPR011993">
    <property type="entry name" value="PH-like_dom_sf"/>
</dbReference>
<feature type="region of interest" description="Disordered" evidence="16">
    <location>
        <begin position="565"/>
        <end position="617"/>
    </location>
</feature>